<proteinExistence type="predicted"/>
<dbReference type="EMBL" id="BMOE01000001">
    <property type="protein sequence ID" value="GGJ65116.1"/>
    <property type="molecule type" value="Genomic_DNA"/>
</dbReference>
<sequence>MSHLEAGTIELGSIAASRLVALARALKWTLLELQEATGIDLAIESTESTTPTEVSPSTERARVQIEIPEGLLEAAEKYGRTFPALRKRRVQEQLSSARFFDGVGPQTAEEWRDYYTSVSRWISDKD</sequence>
<evidence type="ECO:0000313" key="2">
    <source>
        <dbReference type="Proteomes" id="UP000635726"/>
    </source>
</evidence>
<dbReference type="Proteomes" id="UP000635726">
    <property type="component" value="Unassembled WGS sequence"/>
</dbReference>
<gene>
    <name evidence="1" type="ORF">GCM10008939_06230</name>
</gene>
<reference evidence="1" key="2">
    <citation type="submission" date="2020-09" db="EMBL/GenBank/DDBJ databases">
        <authorList>
            <person name="Sun Q."/>
            <person name="Ohkuma M."/>
        </authorList>
    </citation>
    <scope>NUCLEOTIDE SEQUENCE</scope>
    <source>
        <strain evidence="1">JCM 14371</strain>
    </source>
</reference>
<keyword evidence="2" id="KW-1185">Reference proteome</keyword>
<dbReference type="AlphaFoldDB" id="A0A917P766"/>
<name>A0A917P766_9DEIO</name>
<comment type="caution">
    <text evidence="1">The sequence shown here is derived from an EMBL/GenBank/DDBJ whole genome shotgun (WGS) entry which is preliminary data.</text>
</comment>
<evidence type="ECO:0008006" key="3">
    <source>
        <dbReference type="Google" id="ProtNLM"/>
    </source>
</evidence>
<organism evidence="1 2">
    <name type="scientific">Deinococcus aquiradiocola</name>
    <dbReference type="NCBI Taxonomy" id="393059"/>
    <lineage>
        <taxon>Bacteria</taxon>
        <taxon>Thermotogati</taxon>
        <taxon>Deinococcota</taxon>
        <taxon>Deinococci</taxon>
        <taxon>Deinococcales</taxon>
        <taxon>Deinococcaceae</taxon>
        <taxon>Deinococcus</taxon>
    </lineage>
</organism>
<evidence type="ECO:0000313" key="1">
    <source>
        <dbReference type="EMBL" id="GGJ65116.1"/>
    </source>
</evidence>
<accession>A0A917P766</accession>
<protein>
    <recommendedName>
        <fullName evidence="3">DNA-binding protein</fullName>
    </recommendedName>
</protein>
<reference evidence="1" key="1">
    <citation type="journal article" date="2014" name="Int. J. Syst. Evol. Microbiol.">
        <title>Complete genome sequence of Corynebacterium casei LMG S-19264T (=DSM 44701T), isolated from a smear-ripened cheese.</title>
        <authorList>
            <consortium name="US DOE Joint Genome Institute (JGI-PGF)"/>
            <person name="Walter F."/>
            <person name="Albersmeier A."/>
            <person name="Kalinowski J."/>
            <person name="Ruckert C."/>
        </authorList>
    </citation>
    <scope>NUCLEOTIDE SEQUENCE</scope>
    <source>
        <strain evidence="1">JCM 14371</strain>
    </source>
</reference>